<dbReference type="RefSeq" id="WP_369705762.1">
    <property type="nucleotide sequence ID" value="NZ_JBGEWD010000027.1"/>
</dbReference>
<name>A0ABV4BSW1_9CLOT</name>
<accession>A0ABV4BSW1</accession>
<gene>
    <name evidence="1" type="ORF">AB8U03_17035</name>
</gene>
<organism evidence="1 2">
    <name type="scientific">Clostridium moutaii</name>
    <dbReference type="NCBI Taxonomy" id="3240932"/>
    <lineage>
        <taxon>Bacteria</taxon>
        <taxon>Bacillati</taxon>
        <taxon>Bacillota</taxon>
        <taxon>Clostridia</taxon>
        <taxon>Eubacteriales</taxon>
        <taxon>Clostridiaceae</taxon>
        <taxon>Clostridium</taxon>
    </lineage>
</organism>
<proteinExistence type="predicted"/>
<evidence type="ECO:0000313" key="1">
    <source>
        <dbReference type="EMBL" id="MEY8001868.1"/>
    </source>
</evidence>
<dbReference type="EMBL" id="JBGEWD010000027">
    <property type="protein sequence ID" value="MEY8001868.1"/>
    <property type="molecule type" value="Genomic_DNA"/>
</dbReference>
<sequence length="134" mass="15948">MNSEYLKYIKEYTLKVDFARMENDMFYFEKIYREISMKFESMYGFSYNEMDEAYIPGTLLGVGGKKFVAVFFIEIRDGGKNYGAIVFHPKYGLIQEDDFEEILLEEEYKDIFPYKYRLAVKLINDSAGNISERY</sequence>
<protein>
    <submittedName>
        <fullName evidence="1">Uncharacterized protein</fullName>
    </submittedName>
</protein>
<comment type="caution">
    <text evidence="1">The sequence shown here is derived from an EMBL/GenBank/DDBJ whole genome shotgun (WGS) entry which is preliminary data.</text>
</comment>
<reference evidence="1 2" key="1">
    <citation type="submission" date="2024-08" db="EMBL/GenBank/DDBJ databases">
        <title>Clostridium lapicellarii sp. nov., and Clostridium renhuaiense sp. nov., two species isolated from the mud in a fermentation cellar used for producing sauce-flavour Chinese liquors.</title>
        <authorList>
            <person name="Yang F."/>
            <person name="Wang H."/>
            <person name="Chen L.Q."/>
            <person name="Zhou N."/>
            <person name="Lu J.J."/>
            <person name="Pu X.X."/>
            <person name="Wan B."/>
            <person name="Wang L."/>
            <person name="Liu S.J."/>
        </authorList>
    </citation>
    <scope>NUCLEOTIDE SEQUENCE [LARGE SCALE GENOMIC DNA]</scope>
    <source>
        <strain evidence="1 2">MT-5</strain>
    </source>
</reference>
<evidence type="ECO:0000313" key="2">
    <source>
        <dbReference type="Proteomes" id="UP001564657"/>
    </source>
</evidence>
<keyword evidence="2" id="KW-1185">Reference proteome</keyword>
<dbReference type="Proteomes" id="UP001564657">
    <property type="component" value="Unassembled WGS sequence"/>
</dbReference>